<gene>
    <name evidence="6" type="ORF">ABN16_10250</name>
</gene>
<feature type="transmembrane region" description="Helical" evidence="5">
    <location>
        <begin position="408"/>
        <end position="429"/>
    </location>
</feature>
<dbReference type="InterPro" id="IPR002797">
    <property type="entry name" value="Polysacc_synth"/>
</dbReference>
<proteinExistence type="predicted"/>
<feature type="transmembrane region" description="Helical" evidence="5">
    <location>
        <begin position="435"/>
        <end position="457"/>
    </location>
</feature>
<dbReference type="Pfam" id="PF01943">
    <property type="entry name" value="Polysacc_synt"/>
    <property type="match status" value="1"/>
</dbReference>
<evidence type="ECO:0000256" key="1">
    <source>
        <dbReference type="ARBA" id="ARBA00004141"/>
    </source>
</evidence>
<keyword evidence="7" id="KW-1185">Reference proteome</keyword>
<dbReference type="KEGG" id="lko:ABN16_10250"/>
<feature type="transmembrane region" description="Helical" evidence="5">
    <location>
        <begin position="315"/>
        <end position="337"/>
    </location>
</feature>
<accession>A0AAC8UVM9</accession>
<dbReference type="GO" id="GO:0016020">
    <property type="term" value="C:membrane"/>
    <property type="evidence" value="ECO:0007669"/>
    <property type="project" value="UniProtKB-SubCell"/>
</dbReference>
<feature type="transmembrane region" description="Helical" evidence="5">
    <location>
        <begin position="283"/>
        <end position="303"/>
    </location>
</feature>
<dbReference type="EMBL" id="CP012033">
    <property type="protein sequence ID" value="AKP65346.1"/>
    <property type="molecule type" value="Genomic_DNA"/>
</dbReference>
<dbReference type="AlphaFoldDB" id="A0AAC8UVM9"/>
<reference evidence="6 7" key="1">
    <citation type="submission" date="2015-07" db="EMBL/GenBank/DDBJ databases">
        <title>Lactobacillus korensis/26-25/ whole genome sequencing.</title>
        <authorList>
            <person name="Kim M.K."/>
            <person name="Im W.-T."/>
            <person name="Srinivasan S."/>
            <person name="Lee J.-J."/>
        </authorList>
    </citation>
    <scope>NUCLEOTIDE SEQUENCE [LARGE SCALE GENOMIC DNA]</scope>
    <source>
        <strain evidence="6 7">26-25</strain>
    </source>
</reference>
<evidence type="ECO:0000256" key="2">
    <source>
        <dbReference type="ARBA" id="ARBA00022692"/>
    </source>
</evidence>
<feature type="transmembrane region" description="Helical" evidence="5">
    <location>
        <begin position="49"/>
        <end position="67"/>
    </location>
</feature>
<feature type="transmembrane region" description="Helical" evidence="5">
    <location>
        <begin position="140"/>
        <end position="158"/>
    </location>
</feature>
<dbReference type="RefSeq" id="WP_048735640.1">
    <property type="nucleotide sequence ID" value="NZ_CP012033.1"/>
</dbReference>
<sequence>MRVVKNFLYNMSYQILVLIAPLITVPYVSRVLGAEGVGINTFTNSIVQYFVLLGSIGITLYGSREIAYVQTDIVERSKKFWEIEMLKGMTVFIAYLLYFGFLCFYGKFRLYLFYQSFLIVAAGVDISWFYMGIENFKRTVARNTMVKIIGIMCVFIFVKNESDIGLYILLLALIQLLGNLTLWPYLRNDVIWPGWNNLKLKRHLKPALQLFIPQIAIQVYWILNRTMLGQIVSVQASGFFQYADQFIKMALSIVTATGPVLLPRVSNAFSRKEYKKVYNYTEIGFEFVSMLAFPMAVGIIAIANKFAPWFMGEEFNQVGSLMVLETPIIIFIAWSGVIGQQFLLPTKRVPEYTVSVTIGVIINVLLNIILIYPFGTVGAMIATVVSEFSVTAYQLFRVRDELNILRLVSGCWPYLVSSLIMYIPVSWLINHFKMGIFSLLLSVSVGVLVYGILMILFRPPVYRLGLSMIRGHVQKRFEEKQ</sequence>
<organism evidence="6 7">
    <name type="scientific">Levilactobacillus koreensis</name>
    <dbReference type="NCBI Taxonomy" id="637971"/>
    <lineage>
        <taxon>Bacteria</taxon>
        <taxon>Bacillati</taxon>
        <taxon>Bacillota</taxon>
        <taxon>Bacilli</taxon>
        <taxon>Lactobacillales</taxon>
        <taxon>Lactobacillaceae</taxon>
        <taxon>Levilactobacillus</taxon>
    </lineage>
</organism>
<feature type="transmembrane region" description="Helical" evidence="5">
    <location>
        <begin position="243"/>
        <end position="262"/>
    </location>
</feature>
<dbReference type="InterPro" id="IPR052556">
    <property type="entry name" value="PolySynth_Transporter"/>
</dbReference>
<evidence type="ECO:0000256" key="4">
    <source>
        <dbReference type="ARBA" id="ARBA00023136"/>
    </source>
</evidence>
<feature type="transmembrane region" description="Helical" evidence="5">
    <location>
        <begin position="88"/>
        <end position="108"/>
    </location>
</feature>
<feature type="transmembrane region" description="Helical" evidence="5">
    <location>
        <begin position="377"/>
        <end position="396"/>
    </location>
</feature>
<comment type="subcellular location">
    <subcellularLocation>
        <location evidence="1">Membrane</location>
        <topology evidence="1">Multi-pass membrane protein</topology>
    </subcellularLocation>
</comment>
<keyword evidence="4 5" id="KW-0472">Membrane</keyword>
<keyword evidence="2 5" id="KW-0812">Transmembrane</keyword>
<dbReference type="PANTHER" id="PTHR43424:SF1">
    <property type="entry name" value="LOCUS PUTATIVE PROTEIN 1-RELATED"/>
    <property type="match status" value="1"/>
</dbReference>
<evidence type="ECO:0000313" key="6">
    <source>
        <dbReference type="EMBL" id="AKP65346.1"/>
    </source>
</evidence>
<protein>
    <submittedName>
        <fullName evidence="6">Flippase</fullName>
    </submittedName>
</protein>
<evidence type="ECO:0000313" key="7">
    <source>
        <dbReference type="Proteomes" id="UP000036000"/>
    </source>
</evidence>
<feature type="transmembrane region" description="Helical" evidence="5">
    <location>
        <begin position="114"/>
        <end position="133"/>
    </location>
</feature>
<feature type="transmembrane region" description="Helical" evidence="5">
    <location>
        <begin position="207"/>
        <end position="223"/>
    </location>
</feature>
<dbReference type="Proteomes" id="UP000036000">
    <property type="component" value="Chromosome"/>
</dbReference>
<keyword evidence="3 5" id="KW-1133">Transmembrane helix</keyword>
<feature type="transmembrane region" description="Helical" evidence="5">
    <location>
        <begin position="349"/>
        <end position="371"/>
    </location>
</feature>
<evidence type="ECO:0000256" key="5">
    <source>
        <dbReference type="SAM" id="Phobius"/>
    </source>
</evidence>
<name>A0AAC8UVM9_9LACO</name>
<evidence type="ECO:0000256" key="3">
    <source>
        <dbReference type="ARBA" id="ARBA00022989"/>
    </source>
</evidence>
<dbReference type="PANTHER" id="PTHR43424">
    <property type="entry name" value="LOCUS PUTATIVE PROTEIN 1-RELATED"/>
    <property type="match status" value="1"/>
</dbReference>
<feature type="transmembrane region" description="Helical" evidence="5">
    <location>
        <begin position="164"/>
        <end position="186"/>
    </location>
</feature>